<evidence type="ECO:0000256" key="1">
    <source>
        <dbReference type="SAM" id="Phobius"/>
    </source>
</evidence>
<proteinExistence type="predicted"/>
<keyword evidence="3" id="KW-1185">Reference proteome</keyword>
<evidence type="ECO:0000313" key="2">
    <source>
        <dbReference type="EMBL" id="GAA4315897.1"/>
    </source>
</evidence>
<sequence>MGIGIPEILIIAAAIALIIGIGNYGRNTVFGYWGSVLLALFTSPIVAFIILYVVKTRTAKTGSF</sequence>
<comment type="caution">
    <text evidence="2">The sequence shown here is derived from an EMBL/GenBank/DDBJ whole genome shotgun (WGS) entry which is preliminary data.</text>
</comment>
<dbReference type="EMBL" id="BAABFT010000002">
    <property type="protein sequence ID" value="GAA4315897.1"/>
    <property type="molecule type" value="Genomic_DNA"/>
</dbReference>
<feature type="transmembrane region" description="Helical" evidence="1">
    <location>
        <begin position="30"/>
        <end position="54"/>
    </location>
</feature>
<organism evidence="2 3">
    <name type="scientific">Mucilaginibacter gynuensis</name>
    <dbReference type="NCBI Taxonomy" id="1302236"/>
    <lineage>
        <taxon>Bacteria</taxon>
        <taxon>Pseudomonadati</taxon>
        <taxon>Bacteroidota</taxon>
        <taxon>Sphingobacteriia</taxon>
        <taxon>Sphingobacteriales</taxon>
        <taxon>Sphingobacteriaceae</taxon>
        <taxon>Mucilaginibacter</taxon>
    </lineage>
</organism>
<gene>
    <name evidence="2" type="ORF">GCM10023149_12690</name>
</gene>
<dbReference type="RefSeq" id="WP_345210169.1">
    <property type="nucleotide sequence ID" value="NZ_BAABFT010000002.1"/>
</dbReference>
<accession>A0ABP8G2Z5</accession>
<keyword evidence="1" id="KW-0472">Membrane</keyword>
<protein>
    <submittedName>
        <fullName evidence="2">Uncharacterized protein</fullName>
    </submittedName>
</protein>
<evidence type="ECO:0000313" key="3">
    <source>
        <dbReference type="Proteomes" id="UP001500582"/>
    </source>
</evidence>
<feature type="transmembrane region" description="Helical" evidence="1">
    <location>
        <begin position="7"/>
        <end position="24"/>
    </location>
</feature>
<reference evidence="3" key="1">
    <citation type="journal article" date="2019" name="Int. J. Syst. Evol. Microbiol.">
        <title>The Global Catalogue of Microorganisms (GCM) 10K type strain sequencing project: providing services to taxonomists for standard genome sequencing and annotation.</title>
        <authorList>
            <consortium name="The Broad Institute Genomics Platform"/>
            <consortium name="The Broad Institute Genome Sequencing Center for Infectious Disease"/>
            <person name="Wu L."/>
            <person name="Ma J."/>
        </authorList>
    </citation>
    <scope>NUCLEOTIDE SEQUENCE [LARGE SCALE GENOMIC DNA]</scope>
    <source>
        <strain evidence="3">JCM 17705</strain>
    </source>
</reference>
<name>A0ABP8G2Z5_9SPHI</name>
<keyword evidence="1" id="KW-1133">Transmembrane helix</keyword>
<keyword evidence="1" id="KW-0812">Transmembrane</keyword>
<dbReference type="Proteomes" id="UP001500582">
    <property type="component" value="Unassembled WGS sequence"/>
</dbReference>